<dbReference type="AlphaFoldDB" id="K0KMH0"/>
<keyword evidence="5" id="KW-0411">Iron-sulfur</keyword>
<dbReference type="GO" id="GO:0006412">
    <property type="term" value="P:translation"/>
    <property type="evidence" value="ECO:0007669"/>
    <property type="project" value="InterPro"/>
</dbReference>
<evidence type="ECO:0000256" key="7">
    <source>
        <dbReference type="ARBA" id="ARBA00045681"/>
    </source>
</evidence>
<evidence type="ECO:0000256" key="8">
    <source>
        <dbReference type="SAM" id="MobiDB-lite"/>
    </source>
</evidence>
<dbReference type="GO" id="GO:0046872">
    <property type="term" value="F:metal ion binding"/>
    <property type="evidence" value="ECO:0007669"/>
    <property type="project" value="UniProtKB-KW"/>
</dbReference>
<dbReference type="Proteomes" id="UP000009328">
    <property type="component" value="Unassembled WGS sequence"/>
</dbReference>
<reference evidence="9 10" key="1">
    <citation type="journal article" date="2012" name="Eukaryot. Cell">
        <title>Draft genome sequence of Wickerhamomyces ciferrii NRRL Y-1031 F-60-10.</title>
        <authorList>
            <person name="Schneider J."/>
            <person name="Andrea H."/>
            <person name="Blom J."/>
            <person name="Jaenicke S."/>
            <person name="Ruckert C."/>
            <person name="Schorsch C."/>
            <person name="Szczepanowski R."/>
            <person name="Farwick M."/>
            <person name="Goesmann A."/>
            <person name="Puhler A."/>
            <person name="Schaffer S."/>
            <person name="Tauch A."/>
            <person name="Kohler T."/>
            <person name="Brinkrolf K."/>
        </authorList>
    </citation>
    <scope>NUCLEOTIDE SEQUENCE [LARGE SCALE GENOMIC DNA]</scope>
    <source>
        <strain evidence="10">ATCC 14091 / BCRC 22168 / CBS 111 / JCM 3599 / NBRC 0793 / NRRL Y-1031 F-60-10</strain>
    </source>
</reference>
<dbReference type="PANTHER" id="PTHR13184">
    <property type="entry name" value="37S RIBOSOMAL PROTEIN S22"/>
    <property type="match status" value="1"/>
</dbReference>
<dbReference type="InterPro" id="IPR015324">
    <property type="entry name" value="Ribosomal_Rsm22-like"/>
</dbReference>
<dbReference type="InterPro" id="IPR029063">
    <property type="entry name" value="SAM-dependent_MTases_sf"/>
</dbReference>
<dbReference type="HOGENOM" id="CLU_024759_0_0_1"/>
<keyword evidence="9" id="KW-0687">Ribonucleoprotein</keyword>
<comment type="function">
    <text evidence="7">Mitochondrial ribosome (mitoribosome) assembly factor. Binds at the interface of the head and body domains of the mitochondrial small ribosomal subunit (mt-SSU), occluding the mRNA channel and preventing compaction of the head domain towards the body. Probable inactive methyltransferase: retains the characteristic folding and ability to bind S-adenosyl-L-methionine, but it probably lost its methyltransferase activity.</text>
</comment>
<keyword evidence="4" id="KW-0408">Iron</keyword>
<gene>
    <name evidence="9" type="ORF">BN7_6068</name>
</gene>
<dbReference type="InterPro" id="IPR016522">
    <property type="entry name" value="RSM22_mit_bud"/>
</dbReference>
<protein>
    <submittedName>
        <fullName evidence="9">37S ribosomal protein S22, mitochondrial</fullName>
        <ecNumber evidence="9">2.1.1.-</ecNumber>
    </submittedName>
</protein>
<dbReference type="PIRSF" id="PIRSF007797">
    <property type="entry name" value="RSM22"/>
    <property type="match status" value="1"/>
</dbReference>
<proteinExistence type="predicted"/>
<dbReference type="EC" id="2.1.1.-" evidence="9"/>
<comment type="subcellular location">
    <subcellularLocation>
        <location evidence="1">Mitochondrion</location>
    </subcellularLocation>
</comment>
<dbReference type="GO" id="GO:0051536">
    <property type="term" value="F:iron-sulfur cluster binding"/>
    <property type="evidence" value="ECO:0007669"/>
    <property type="project" value="UniProtKB-KW"/>
</dbReference>
<evidence type="ECO:0000313" key="10">
    <source>
        <dbReference type="Proteomes" id="UP000009328"/>
    </source>
</evidence>
<keyword evidence="2" id="KW-0479">Metal-binding</keyword>
<dbReference type="STRING" id="1206466.K0KMH0"/>
<keyword evidence="9" id="KW-0808">Transferase</keyword>
<evidence type="ECO:0000313" key="9">
    <source>
        <dbReference type="EMBL" id="CCH46475.1"/>
    </source>
</evidence>
<dbReference type="GO" id="GO:0005763">
    <property type="term" value="C:mitochondrial small ribosomal subunit"/>
    <property type="evidence" value="ECO:0007669"/>
    <property type="project" value="TreeGrafter"/>
</dbReference>
<dbReference type="GO" id="GO:0003735">
    <property type="term" value="F:structural constituent of ribosome"/>
    <property type="evidence" value="ECO:0007669"/>
    <property type="project" value="TreeGrafter"/>
</dbReference>
<accession>K0KMH0</accession>
<dbReference type="GO" id="GO:0008168">
    <property type="term" value="F:methyltransferase activity"/>
    <property type="evidence" value="ECO:0007669"/>
    <property type="project" value="UniProtKB-KW"/>
</dbReference>
<evidence type="ECO:0000256" key="5">
    <source>
        <dbReference type="ARBA" id="ARBA00023014"/>
    </source>
</evidence>
<keyword evidence="3" id="KW-0809">Transit peptide</keyword>
<feature type="compositionally biased region" description="Polar residues" evidence="8">
    <location>
        <begin position="514"/>
        <end position="525"/>
    </location>
</feature>
<dbReference type="FunCoup" id="K0KMH0">
    <property type="interactions" value="339"/>
</dbReference>
<dbReference type="PANTHER" id="PTHR13184:SF5">
    <property type="entry name" value="METHYLTRANSFERASE-LIKE PROTEIN 17, MITOCHONDRIAL"/>
    <property type="match status" value="1"/>
</dbReference>
<feature type="compositionally biased region" description="Basic and acidic residues" evidence="8">
    <location>
        <begin position="664"/>
        <end position="675"/>
    </location>
</feature>
<evidence type="ECO:0000256" key="1">
    <source>
        <dbReference type="ARBA" id="ARBA00004173"/>
    </source>
</evidence>
<dbReference type="Pfam" id="PF09243">
    <property type="entry name" value="Rsm22"/>
    <property type="match status" value="2"/>
</dbReference>
<keyword evidence="6" id="KW-0496">Mitochondrion</keyword>
<dbReference type="InParanoid" id="K0KMH0"/>
<dbReference type="InterPro" id="IPR052571">
    <property type="entry name" value="Mt_RNA_Methyltransferase"/>
</dbReference>
<evidence type="ECO:0000256" key="3">
    <source>
        <dbReference type="ARBA" id="ARBA00022946"/>
    </source>
</evidence>
<keyword evidence="9" id="KW-0489">Methyltransferase</keyword>
<evidence type="ECO:0000256" key="4">
    <source>
        <dbReference type="ARBA" id="ARBA00023004"/>
    </source>
</evidence>
<name>K0KMH0_WICCF</name>
<comment type="caution">
    <text evidence="9">The sequence shown here is derived from an EMBL/GenBank/DDBJ whole genome shotgun (WGS) entry which is preliminary data.</text>
</comment>
<organism evidence="9 10">
    <name type="scientific">Wickerhamomyces ciferrii (strain ATCC 14091 / BCRC 22168 / CBS 111 / JCM 3599 / NBRC 0793 / NRRL Y-1031 F-60-10)</name>
    <name type="common">Yeast</name>
    <name type="synonym">Pichia ciferrii</name>
    <dbReference type="NCBI Taxonomy" id="1206466"/>
    <lineage>
        <taxon>Eukaryota</taxon>
        <taxon>Fungi</taxon>
        <taxon>Dikarya</taxon>
        <taxon>Ascomycota</taxon>
        <taxon>Saccharomycotina</taxon>
        <taxon>Saccharomycetes</taxon>
        <taxon>Phaffomycetales</taxon>
        <taxon>Wickerhamomycetaceae</taxon>
        <taxon>Wickerhamomyces</taxon>
    </lineage>
</organism>
<feature type="region of interest" description="Disordered" evidence="8">
    <location>
        <begin position="372"/>
        <end position="394"/>
    </location>
</feature>
<feature type="compositionally biased region" description="Basic and acidic residues" evidence="8">
    <location>
        <begin position="700"/>
        <end position="719"/>
    </location>
</feature>
<evidence type="ECO:0000256" key="6">
    <source>
        <dbReference type="ARBA" id="ARBA00023128"/>
    </source>
</evidence>
<sequence>MGTVEYENDPVNINKALSHQRSILPFAYRKESEAFGQIVKNQNHDLDDSEYDSKIKIVERQEYLDQVYEGRFEDEDGNLIEREETSLQSRLDPKTLEARAPRSQIKIPPLISSAIHNHILALRLPKRLRTATSDAYVALMKQKIHKPTKSPMEADAHIAGMFIQNYASIYQSLSELKKRKGDNFKPNSVLDIGFGPATGMIALNELMGQDFKPEVKDAIIVGDKTMKDKAKILLSRQVQEYTGDIEDLIIDEKTQEEVLGIQESFNEDEEIDPVIQAEIDEKIGGIKTNKIKTRTKLRDYLSPTKKYDLIIATHQMLQDATRFPYQVDENVDILVKSLAPNGHLVIVERGTPLGFELTARARQIMIKPEKFGNENGKIPRPYNKSSSVKGKSKHNLGKISEDVQNAPFETNEKDLEFEDDVKDMLVEDSKISNEFIEKEVEPYHLSIIAPCAHHHKCPLQTLKPHYFNTPTGKKFEWCHYEQSVERPRFSMEIKRGKVLHSKWATPDAGRSKKSTPGSGRQNGNNYEVASYSYMIAERSGIDKSTISNIESDRENAYHDDLVGVIGEGHHNWPRIMKTPLKRKGHVTMSVCGASGKIEKWSIAKSQSKQIYYDARKSSAGDLWALGAKTRMASSFGYNEEKVTKIERYLKEEAKRLKKQRKLLSKQEDKLSRQEEVSIENDSDATIEQKIDVWVNQFDNRKSQKQADKRGMKSKRELANKKKAKVSL</sequence>
<evidence type="ECO:0000256" key="2">
    <source>
        <dbReference type="ARBA" id="ARBA00022723"/>
    </source>
</evidence>
<feature type="region of interest" description="Disordered" evidence="8">
    <location>
        <begin position="502"/>
        <end position="525"/>
    </location>
</feature>
<dbReference type="EMBL" id="CAIF01000247">
    <property type="protein sequence ID" value="CCH46475.1"/>
    <property type="molecule type" value="Genomic_DNA"/>
</dbReference>
<dbReference type="GO" id="GO:0032259">
    <property type="term" value="P:methylation"/>
    <property type="evidence" value="ECO:0007669"/>
    <property type="project" value="UniProtKB-KW"/>
</dbReference>
<feature type="region of interest" description="Disordered" evidence="8">
    <location>
        <begin position="700"/>
        <end position="727"/>
    </location>
</feature>
<keyword evidence="10" id="KW-1185">Reference proteome</keyword>
<keyword evidence="9" id="KW-0689">Ribosomal protein</keyword>
<feature type="region of interest" description="Disordered" evidence="8">
    <location>
        <begin position="660"/>
        <end position="682"/>
    </location>
</feature>
<dbReference type="SUPFAM" id="SSF53335">
    <property type="entry name" value="S-adenosyl-L-methionine-dependent methyltransferases"/>
    <property type="match status" value="1"/>
</dbReference>
<dbReference type="eggNOG" id="KOG2539">
    <property type="taxonomic scope" value="Eukaryota"/>
</dbReference>